<evidence type="ECO:0000313" key="6">
    <source>
        <dbReference type="Proteomes" id="UP000242869"/>
    </source>
</evidence>
<dbReference type="Proteomes" id="UP000242869">
    <property type="component" value="Unassembled WGS sequence"/>
</dbReference>
<comment type="catalytic activity">
    <reaction evidence="2">
        <text>2 GTP = 3',3'-c-di-GMP + 2 diphosphate</text>
        <dbReference type="Rhea" id="RHEA:24898"/>
        <dbReference type="ChEBI" id="CHEBI:33019"/>
        <dbReference type="ChEBI" id="CHEBI:37565"/>
        <dbReference type="ChEBI" id="CHEBI:58805"/>
        <dbReference type="EC" id="2.7.7.65"/>
    </reaction>
</comment>
<dbReference type="PANTHER" id="PTHR45138">
    <property type="entry name" value="REGULATORY COMPONENTS OF SENSORY TRANSDUCTION SYSTEM"/>
    <property type="match status" value="1"/>
</dbReference>
<dbReference type="AlphaFoldDB" id="A0A1I4WBJ2"/>
<evidence type="ECO:0000313" key="5">
    <source>
        <dbReference type="EMBL" id="SFN10596.1"/>
    </source>
</evidence>
<dbReference type="EC" id="2.7.7.65" evidence="1"/>
<dbReference type="RefSeq" id="WP_091191048.1">
    <property type="nucleotide sequence ID" value="NZ_FOVE01000003.1"/>
</dbReference>
<evidence type="ECO:0000259" key="4">
    <source>
        <dbReference type="PROSITE" id="PS50887"/>
    </source>
</evidence>
<accession>A0A1I4WBJ2</accession>
<dbReference type="CDD" id="cd01949">
    <property type="entry name" value="GGDEF"/>
    <property type="match status" value="1"/>
</dbReference>
<dbReference type="Gene3D" id="1.10.287.950">
    <property type="entry name" value="Methyl-accepting chemotaxis protein"/>
    <property type="match status" value="1"/>
</dbReference>
<feature type="coiled-coil region" evidence="3">
    <location>
        <begin position="387"/>
        <end position="435"/>
    </location>
</feature>
<dbReference type="InterPro" id="IPR050469">
    <property type="entry name" value="Diguanylate_Cyclase"/>
</dbReference>
<reference evidence="6" key="1">
    <citation type="submission" date="2016-10" db="EMBL/GenBank/DDBJ databases">
        <authorList>
            <person name="Varghese N."/>
            <person name="Submissions S."/>
        </authorList>
    </citation>
    <scope>NUCLEOTIDE SEQUENCE [LARGE SCALE GENOMIC DNA]</scope>
    <source>
        <strain evidence="6">DSM 6150</strain>
    </source>
</reference>
<dbReference type="SUPFAM" id="SSF55073">
    <property type="entry name" value="Nucleotide cyclase"/>
    <property type="match status" value="1"/>
</dbReference>
<sequence>MSKPSNPTEIARETLKQLAVRRIVPTPDHYEAIYHQIAQTPEEERLHPGLKQIVESLAALPQQTPELQRKLGELRKTASAEDWPAFPKLLFSCLEGQGAQAELTRNWSDLIRDLIRQWDLRNPVFTPSRKKDALEKVLINFGSDSGALNEKLAGLVRSWSETGTEGSGGAAAETSREQAYEADAIVPAAGTGWADWRNALVQALQLGVEARLAHNPDLQEEAASLANEAARIEHEAGLQALTPRLRKFWLKLELQNDQEMRLCDGLLSLLRLLTDNMAEVVIDDEWVQGQIAVVQKIMSQPLDMSLIYSVEAGLKEVLFKQGQLKHNLKEAQTVLKDMIATFIDRLGSLSDSTDNYHSKITVYAEKIQKANDLPSISHVMEDLLQDTRSMQLDVQRSRDEMREAQRKADEAQQKIRDLEKELQAVSEKVRVDQLTGALNRRGLEEVFEVELARTQRSHLPFAIALLDIDNFKKLNDTKGHAAGDAALTHLVRVIKDMLRPTDTVARYGGEEFVILLPETSLKEAVSVLQRLQRELTKRFFMHNNEKLLITFSAGITLVDHKEPREAALSRADQAMYQAKRLGKNRVEVMLAEQ</sequence>
<dbReference type="NCBIfam" id="TIGR00254">
    <property type="entry name" value="GGDEF"/>
    <property type="match status" value="1"/>
</dbReference>
<proteinExistence type="predicted"/>
<dbReference type="STRING" id="83765.SAMN05660284_00526"/>
<evidence type="ECO:0000256" key="3">
    <source>
        <dbReference type="SAM" id="Coils"/>
    </source>
</evidence>
<dbReference type="EMBL" id="FOVE01000003">
    <property type="protein sequence ID" value="SFN10596.1"/>
    <property type="molecule type" value="Genomic_DNA"/>
</dbReference>
<dbReference type="Pfam" id="PF00990">
    <property type="entry name" value="GGDEF"/>
    <property type="match status" value="1"/>
</dbReference>
<name>A0A1I4WBJ2_9NEIS</name>
<protein>
    <recommendedName>
        <fullName evidence="1">diguanylate cyclase</fullName>
        <ecNumber evidence="1">2.7.7.65</ecNumber>
    </recommendedName>
</protein>
<keyword evidence="3" id="KW-0175">Coiled coil</keyword>
<dbReference type="InterPro" id="IPR029787">
    <property type="entry name" value="Nucleotide_cyclase"/>
</dbReference>
<dbReference type="SMART" id="SM00267">
    <property type="entry name" value="GGDEF"/>
    <property type="match status" value="1"/>
</dbReference>
<dbReference type="PROSITE" id="PS50887">
    <property type="entry name" value="GGDEF"/>
    <property type="match status" value="1"/>
</dbReference>
<dbReference type="InterPro" id="IPR000160">
    <property type="entry name" value="GGDEF_dom"/>
</dbReference>
<organism evidence="5 6">
    <name type="scientific">Formivibrio citricus</name>
    <dbReference type="NCBI Taxonomy" id="83765"/>
    <lineage>
        <taxon>Bacteria</taxon>
        <taxon>Pseudomonadati</taxon>
        <taxon>Pseudomonadota</taxon>
        <taxon>Betaproteobacteria</taxon>
        <taxon>Neisseriales</taxon>
        <taxon>Chitinibacteraceae</taxon>
        <taxon>Formivibrio</taxon>
    </lineage>
</organism>
<feature type="domain" description="GGDEF" evidence="4">
    <location>
        <begin position="459"/>
        <end position="591"/>
    </location>
</feature>
<dbReference type="FunFam" id="3.30.70.270:FF:000001">
    <property type="entry name" value="Diguanylate cyclase domain protein"/>
    <property type="match status" value="1"/>
</dbReference>
<evidence type="ECO:0000256" key="1">
    <source>
        <dbReference type="ARBA" id="ARBA00012528"/>
    </source>
</evidence>
<gene>
    <name evidence="5" type="ORF">SAMN05660284_00526</name>
</gene>
<dbReference type="GO" id="GO:0052621">
    <property type="term" value="F:diguanylate cyclase activity"/>
    <property type="evidence" value="ECO:0007669"/>
    <property type="project" value="UniProtKB-EC"/>
</dbReference>
<keyword evidence="6" id="KW-1185">Reference proteome</keyword>
<evidence type="ECO:0000256" key="2">
    <source>
        <dbReference type="ARBA" id="ARBA00034247"/>
    </source>
</evidence>
<dbReference type="InterPro" id="IPR043128">
    <property type="entry name" value="Rev_trsase/Diguanyl_cyclase"/>
</dbReference>
<dbReference type="OrthoDB" id="9813903at2"/>
<dbReference type="PANTHER" id="PTHR45138:SF9">
    <property type="entry name" value="DIGUANYLATE CYCLASE DGCM-RELATED"/>
    <property type="match status" value="1"/>
</dbReference>
<dbReference type="Gene3D" id="3.30.70.270">
    <property type="match status" value="1"/>
</dbReference>